<keyword evidence="2" id="KW-1185">Reference proteome</keyword>
<protein>
    <submittedName>
        <fullName evidence="1">Uncharacterized protein</fullName>
    </submittedName>
</protein>
<organism evidence="1 2">
    <name type="scientific">Pseudomonas reinekei</name>
    <dbReference type="NCBI Taxonomy" id="395598"/>
    <lineage>
        <taxon>Bacteria</taxon>
        <taxon>Pseudomonadati</taxon>
        <taxon>Pseudomonadota</taxon>
        <taxon>Gammaproteobacteria</taxon>
        <taxon>Pseudomonadales</taxon>
        <taxon>Pseudomonadaceae</taxon>
        <taxon>Pseudomonas</taxon>
    </lineage>
</organism>
<proteinExistence type="predicted"/>
<dbReference type="AlphaFoldDB" id="A0A1Q9X424"/>
<dbReference type="EMBL" id="MSTQ01000001">
    <property type="protein sequence ID" value="OLU05790.1"/>
    <property type="molecule type" value="Genomic_DNA"/>
</dbReference>
<name>A0A1Q9X424_PSERE</name>
<dbReference type="Proteomes" id="UP000186756">
    <property type="component" value="Unassembled WGS sequence"/>
</dbReference>
<reference evidence="1" key="1">
    <citation type="submission" date="2017-01" db="EMBL/GenBank/DDBJ databases">
        <authorList>
            <person name="Poblete-Castro I."/>
        </authorList>
    </citation>
    <scope>NUCLEOTIDE SEQUENCE [LARGE SCALE GENOMIC DNA]</scope>
    <source>
        <strain evidence="1">MT1</strain>
    </source>
</reference>
<sequence length="63" mass="6800">MLMDVGSQKTMLLDLVENHAEAGRLSIEQCGLFQNWSFMALLTASMVKFGLASKDVGPVQGLA</sequence>
<comment type="caution">
    <text evidence="1">The sequence shown here is derived from an EMBL/GenBank/DDBJ whole genome shotgun (WGS) entry which is preliminary data.</text>
</comment>
<accession>A0A1Q9X424</accession>
<evidence type="ECO:0000313" key="2">
    <source>
        <dbReference type="Proteomes" id="UP000186756"/>
    </source>
</evidence>
<gene>
    <name evidence="1" type="ORF">BVK86_00010</name>
</gene>
<evidence type="ECO:0000313" key="1">
    <source>
        <dbReference type="EMBL" id="OLU05790.1"/>
    </source>
</evidence>